<dbReference type="Gene3D" id="2.60.40.10">
    <property type="entry name" value="Immunoglobulins"/>
    <property type="match status" value="3"/>
</dbReference>
<proteinExistence type="predicted"/>
<evidence type="ECO:0000259" key="5">
    <source>
        <dbReference type="PROSITE" id="PS50835"/>
    </source>
</evidence>
<dbReference type="InterPro" id="IPR013098">
    <property type="entry name" value="Ig_I-set"/>
</dbReference>
<dbReference type="SMART" id="SM00409">
    <property type="entry name" value="IG"/>
    <property type="match status" value="3"/>
</dbReference>
<evidence type="ECO:0000313" key="6">
    <source>
        <dbReference type="Ensembl" id="ENSSPAP00000016295.1"/>
    </source>
</evidence>
<keyword evidence="2" id="KW-0677">Repeat</keyword>
<feature type="domain" description="Ig-like" evidence="5">
    <location>
        <begin position="25"/>
        <end position="109"/>
    </location>
</feature>
<dbReference type="GeneTree" id="ENSGT01110000267173"/>
<dbReference type="InterPro" id="IPR007110">
    <property type="entry name" value="Ig-like_dom"/>
</dbReference>
<evidence type="ECO:0000256" key="2">
    <source>
        <dbReference type="ARBA" id="ARBA00022737"/>
    </source>
</evidence>
<protein>
    <recommendedName>
        <fullName evidence="5">Ig-like domain-containing protein</fullName>
    </recommendedName>
</protein>
<dbReference type="InterPro" id="IPR003598">
    <property type="entry name" value="Ig_sub2"/>
</dbReference>
<sequence length="327" mass="35695">LKVPQHTELNLFLFYKHLFFQSVPPTFVKKTENVSTVLGDAATFCCSVGGSPPLSVQWQRDGNWIPEDPNIERTFQNNKATLRIPACEVTHGGKYTCQVVNEAGALTLSPGVVEPPTIQEKPEVVKVTRGDPISLECRLAGTPRMSVRWIKHGKELQSGRKHHLYFENNISSLSIQSAQLEDSGEYLFEVRNSVGSRSCKVLLVVLAIMGSVVTMECKVAGSLPLSVEWSKGKQKLTNSSKAKLVHIEHTASLELKLTEGADTGEYSCTVTNQAGSYGDNRKITFENNVVTLVVPKADSTTAGKYTCQLRGESGVVESVSQVTVLGL</sequence>
<dbReference type="SMART" id="SM00408">
    <property type="entry name" value="IGc2"/>
    <property type="match status" value="3"/>
</dbReference>
<feature type="domain" description="Ig-like" evidence="5">
    <location>
        <begin position="116"/>
        <end position="284"/>
    </location>
</feature>
<keyword evidence="3" id="KW-1015">Disulfide bond</keyword>
<reference evidence="6" key="1">
    <citation type="submission" date="2023-09" db="UniProtKB">
        <authorList>
            <consortium name="Ensembl"/>
        </authorList>
    </citation>
    <scope>IDENTIFICATION</scope>
</reference>
<accession>A0A3B5A6C5</accession>
<dbReference type="STRING" id="144197.ENSSPAP00000016295"/>
<dbReference type="InterPro" id="IPR003599">
    <property type="entry name" value="Ig_sub"/>
</dbReference>
<dbReference type="PANTHER" id="PTHR12231:SF253">
    <property type="entry name" value="DPR-INTERACTING PROTEIN ETA, ISOFORM B-RELATED"/>
    <property type="match status" value="1"/>
</dbReference>
<dbReference type="CDD" id="cd00096">
    <property type="entry name" value="Ig"/>
    <property type="match status" value="2"/>
</dbReference>
<evidence type="ECO:0000256" key="3">
    <source>
        <dbReference type="ARBA" id="ARBA00023157"/>
    </source>
</evidence>
<organism evidence="6">
    <name type="scientific">Stegastes partitus</name>
    <name type="common">bicolor damselfish</name>
    <dbReference type="NCBI Taxonomy" id="144197"/>
    <lineage>
        <taxon>Eukaryota</taxon>
        <taxon>Metazoa</taxon>
        <taxon>Chordata</taxon>
        <taxon>Craniata</taxon>
        <taxon>Vertebrata</taxon>
        <taxon>Euteleostomi</taxon>
        <taxon>Actinopterygii</taxon>
        <taxon>Neopterygii</taxon>
        <taxon>Teleostei</taxon>
        <taxon>Neoteleostei</taxon>
        <taxon>Acanthomorphata</taxon>
        <taxon>Ovalentaria</taxon>
        <taxon>Pomacentridae</taxon>
        <taxon>Stegastes</taxon>
    </lineage>
</organism>
<dbReference type="Pfam" id="PF07679">
    <property type="entry name" value="I-set"/>
    <property type="match status" value="3"/>
</dbReference>
<dbReference type="PANTHER" id="PTHR12231">
    <property type="entry name" value="CTX-RELATED TYPE I TRANSMEMBRANE PROTEIN"/>
    <property type="match status" value="1"/>
</dbReference>
<dbReference type="SUPFAM" id="SSF48726">
    <property type="entry name" value="Immunoglobulin"/>
    <property type="match status" value="4"/>
</dbReference>
<name>A0A3B5A6C5_9TELE</name>
<keyword evidence="1" id="KW-0732">Signal</keyword>
<dbReference type="Ensembl" id="ENSSPAT00000016556.1">
    <property type="protein sequence ID" value="ENSSPAP00000016295.1"/>
    <property type="gene ID" value="ENSSPAG00000012279.1"/>
</dbReference>
<dbReference type="PROSITE" id="PS50835">
    <property type="entry name" value="IG_LIKE"/>
    <property type="match status" value="2"/>
</dbReference>
<evidence type="ECO:0000256" key="4">
    <source>
        <dbReference type="ARBA" id="ARBA00023319"/>
    </source>
</evidence>
<evidence type="ECO:0000256" key="1">
    <source>
        <dbReference type="ARBA" id="ARBA00022729"/>
    </source>
</evidence>
<dbReference type="FunFam" id="2.60.40.10:FF:000022">
    <property type="entry name" value="Cardiac titin"/>
    <property type="match status" value="3"/>
</dbReference>
<dbReference type="AlphaFoldDB" id="A0A3B5A6C5"/>
<keyword evidence="4" id="KW-0393">Immunoglobulin domain</keyword>
<dbReference type="InterPro" id="IPR036179">
    <property type="entry name" value="Ig-like_dom_sf"/>
</dbReference>
<dbReference type="InterPro" id="IPR051170">
    <property type="entry name" value="Neural/epithelial_adhesion"/>
</dbReference>
<dbReference type="InterPro" id="IPR013783">
    <property type="entry name" value="Ig-like_fold"/>
</dbReference>